<reference evidence="1" key="1">
    <citation type="submission" date="2014-05" db="EMBL/GenBank/DDBJ databases">
        <title>The transcriptome of the halophilic microalga Tetraselmis sp. GSL018 isolated from the Great Salt Lake, Utah.</title>
        <authorList>
            <person name="Jinkerson R.E."/>
            <person name="D'Adamo S."/>
            <person name="Posewitz M.C."/>
        </authorList>
    </citation>
    <scope>NUCLEOTIDE SEQUENCE</scope>
    <source>
        <strain evidence="1">GSL018</strain>
    </source>
</reference>
<dbReference type="EMBL" id="GBEZ01006695">
    <property type="protein sequence ID" value="JAC78717.1"/>
    <property type="molecule type" value="Transcribed_RNA"/>
</dbReference>
<name>A0A061S0R1_9CHLO</name>
<dbReference type="AlphaFoldDB" id="A0A061S0R1"/>
<protein>
    <submittedName>
        <fullName evidence="1">Uncharacterized protein</fullName>
    </submittedName>
</protein>
<organism evidence="1">
    <name type="scientific">Tetraselmis sp. GSL018</name>
    <dbReference type="NCBI Taxonomy" id="582737"/>
    <lineage>
        <taxon>Eukaryota</taxon>
        <taxon>Viridiplantae</taxon>
        <taxon>Chlorophyta</taxon>
        <taxon>core chlorophytes</taxon>
        <taxon>Chlorodendrophyceae</taxon>
        <taxon>Chlorodendrales</taxon>
        <taxon>Chlorodendraceae</taxon>
        <taxon>Tetraselmis</taxon>
    </lineage>
</organism>
<feature type="non-terminal residue" evidence="1">
    <location>
        <position position="1"/>
    </location>
</feature>
<gene>
    <name evidence="1" type="ORF">TSPGSL018_14468</name>
</gene>
<evidence type="ECO:0000313" key="1">
    <source>
        <dbReference type="EMBL" id="JAC78717.1"/>
    </source>
</evidence>
<proteinExistence type="predicted"/>
<sequence>QQSVYNSRASTGMHQIWNPAVSKTGHGGCCSTLPAHMVLGNFVLPLGPCSGAGSRFAAHVSAHGLFRAHADAALSAGAPS</sequence>
<feature type="non-terminal residue" evidence="1">
    <location>
        <position position="80"/>
    </location>
</feature>
<accession>A0A061S0R1</accession>